<dbReference type="AlphaFoldDB" id="A6IP77"/>
<organism evidence="1 2">
    <name type="scientific">Rattus norvegicus</name>
    <name type="common">Rat</name>
    <dbReference type="NCBI Taxonomy" id="10116"/>
    <lineage>
        <taxon>Eukaryota</taxon>
        <taxon>Metazoa</taxon>
        <taxon>Chordata</taxon>
        <taxon>Craniata</taxon>
        <taxon>Vertebrata</taxon>
        <taxon>Euteleostomi</taxon>
        <taxon>Mammalia</taxon>
        <taxon>Eutheria</taxon>
        <taxon>Euarchontoglires</taxon>
        <taxon>Glires</taxon>
        <taxon>Rodentia</taxon>
        <taxon>Myomorpha</taxon>
        <taxon>Muroidea</taxon>
        <taxon>Muridae</taxon>
        <taxon>Murinae</taxon>
        <taxon>Rattus</taxon>
    </lineage>
</organism>
<evidence type="ECO:0000313" key="2">
    <source>
        <dbReference type="Proteomes" id="UP000234681"/>
    </source>
</evidence>
<name>A6IP77_RAT</name>
<dbReference type="EMBL" id="CH473965">
    <property type="protein sequence ID" value="EDL98983.1"/>
    <property type="molecule type" value="Genomic_DNA"/>
</dbReference>
<protein>
    <submittedName>
        <fullName evidence="1">CASP8 and FADD-like apoptosis regulator, isoform CRA_c</fullName>
    </submittedName>
</protein>
<proteinExistence type="predicted"/>
<evidence type="ECO:0000313" key="1">
    <source>
        <dbReference type="EMBL" id="EDL98983.1"/>
    </source>
</evidence>
<dbReference type="AGR" id="RGD:620847"/>
<sequence>MGQRPPGVSNLRTLPILAVPTGTWAVGELTPD</sequence>
<gene>
    <name evidence="1 3" type="primary">Cflar</name>
    <name evidence="1" type="ORF">rCG_22405</name>
</gene>
<reference evidence="1 2" key="1">
    <citation type="submission" date="2005-09" db="EMBL/GenBank/DDBJ databases">
        <authorList>
            <person name="Mural R.J."/>
            <person name="Li P.W."/>
            <person name="Adams M.D."/>
            <person name="Amanatides P.G."/>
            <person name="Baden-Tillson H."/>
            <person name="Barnstead M."/>
            <person name="Chin S.H."/>
            <person name="Dew I."/>
            <person name="Evans C.A."/>
            <person name="Ferriera S."/>
            <person name="Flanigan M."/>
            <person name="Fosler C."/>
            <person name="Glodek A."/>
            <person name="Gu Z."/>
            <person name="Holt R.A."/>
            <person name="Jennings D."/>
            <person name="Kraft C.L."/>
            <person name="Lu F."/>
            <person name="Nguyen T."/>
            <person name="Nusskern D.R."/>
            <person name="Pfannkoch C.M."/>
            <person name="Sitter C."/>
            <person name="Sutton G.G."/>
            <person name="Venter J.C."/>
            <person name="Wang Z."/>
            <person name="Woodage T."/>
            <person name="Zheng X.H."/>
            <person name="Zhong F."/>
        </authorList>
    </citation>
    <scope>NUCLEOTIDE SEQUENCE [LARGE SCALE GENOMIC DNA]</scope>
    <source>
        <strain>BN</strain>
        <strain evidence="2">Sprague-Dawley</strain>
    </source>
</reference>
<accession>A6IP77</accession>
<evidence type="ECO:0000313" key="3">
    <source>
        <dbReference type="RGD" id="620847"/>
    </source>
</evidence>
<dbReference type="Proteomes" id="UP000234681">
    <property type="component" value="Chromosome 9"/>
</dbReference>
<dbReference type="RGD" id="620847">
    <property type="gene designation" value="Cflar"/>
</dbReference>